<evidence type="ECO:0000256" key="1">
    <source>
        <dbReference type="ARBA" id="ARBA00022771"/>
    </source>
</evidence>
<evidence type="ECO:0000256" key="3">
    <source>
        <dbReference type="PROSITE-ProRule" id="PRU00175"/>
    </source>
</evidence>
<feature type="domain" description="RING-type" evidence="5">
    <location>
        <begin position="162"/>
        <end position="204"/>
    </location>
</feature>
<evidence type="ECO:0000313" key="7">
    <source>
        <dbReference type="Proteomes" id="UP001219518"/>
    </source>
</evidence>
<evidence type="ECO:0000256" key="4">
    <source>
        <dbReference type="SAM" id="MobiDB-lite"/>
    </source>
</evidence>
<dbReference type="InterPro" id="IPR001841">
    <property type="entry name" value="Znf_RING"/>
</dbReference>
<dbReference type="Proteomes" id="UP001219518">
    <property type="component" value="Unassembled WGS sequence"/>
</dbReference>
<evidence type="ECO:0000259" key="5">
    <source>
        <dbReference type="PROSITE" id="PS50089"/>
    </source>
</evidence>
<dbReference type="Gene3D" id="3.30.40.10">
    <property type="entry name" value="Zinc/RING finger domain, C3HC4 (zinc finger)"/>
    <property type="match status" value="1"/>
</dbReference>
<dbReference type="AlphaFoldDB" id="A0AAE1GXX1"/>
<name>A0AAE1GXX1_9NEOP</name>
<dbReference type="InterPro" id="IPR013083">
    <property type="entry name" value="Znf_RING/FYVE/PHD"/>
</dbReference>
<dbReference type="EMBL" id="JAHWGI010000195">
    <property type="protein sequence ID" value="KAK3910828.1"/>
    <property type="molecule type" value="Genomic_DNA"/>
</dbReference>
<keyword evidence="2" id="KW-0862">Zinc</keyword>
<dbReference type="PROSITE" id="PS50089">
    <property type="entry name" value="ZF_RING_2"/>
    <property type="match status" value="1"/>
</dbReference>
<keyword evidence="1 3" id="KW-0479">Metal-binding</keyword>
<comment type="caution">
    <text evidence="6">The sequence shown here is derived from an EMBL/GenBank/DDBJ whole genome shotgun (WGS) entry which is preliminary data.</text>
</comment>
<evidence type="ECO:0000256" key="2">
    <source>
        <dbReference type="ARBA" id="ARBA00022833"/>
    </source>
</evidence>
<dbReference type="GO" id="GO:0008270">
    <property type="term" value="F:zinc ion binding"/>
    <property type="evidence" value="ECO:0007669"/>
    <property type="project" value="UniProtKB-KW"/>
</dbReference>
<gene>
    <name evidence="6" type="ORF">KUF71_004316</name>
</gene>
<protein>
    <submittedName>
        <fullName evidence="6">E3 ubiquitin-protein ligase RNF217</fullName>
    </submittedName>
</protein>
<accession>A0AAE1GXX1</accession>
<dbReference type="CDD" id="cd16449">
    <property type="entry name" value="RING-HC"/>
    <property type="match status" value="1"/>
</dbReference>
<reference evidence="6" key="1">
    <citation type="submission" date="2021-07" db="EMBL/GenBank/DDBJ databases">
        <authorList>
            <person name="Catto M.A."/>
            <person name="Jacobson A."/>
            <person name="Kennedy G."/>
            <person name="Labadie P."/>
            <person name="Hunt B.G."/>
            <person name="Srinivasan R."/>
        </authorList>
    </citation>
    <scope>NUCLEOTIDE SEQUENCE</scope>
    <source>
        <strain evidence="6">PL_HMW_Pooled</strain>
        <tissue evidence="6">Head</tissue>
    </source>
</reference>
<sequence length="263" mass="29329">MSQPPKEPNKRKRLSLTAMPAGQPMTQPAPTAWMGPMGPMGMGPMGRAQLWNSPAMWMQPAGGSAAAGAQQPVMMAGPSTSSGTPDTRLKPWTADSSDSDYSEEDNKEDEEASSPVKKGSGRPVKKETLAREKAAREARIVKDYPKAFSGPDTYASDRKDECFRCRVYVGRVMIKPCGHAKYCQTCVNKLREESVKLNRPAKCPSSDCFQLMESWFRVFNLGPKIRIRKCEVLGYEALKPWSEKNQCTMYHSETQYRDPADNY</sequence>
<feature type="region of interest" description="Disordered" evidence="4">
    <location>
        <begin position="61"/>
        <end position="135"/>
    </location>
</feature>
<feature type="compositionally biased region" description="Low complexity" evidence="4">
    <location>
        <begin position="61"/>
        <end position="72"/>
    </location>
</feature>
<evidence type="ECO:0000313" key="6">
    <source>
        <dbReference type="EMBL" id="KAK3910828.1"/>
    </source>
</evidence>
<feature type="compositionally biased region" description="Basic and acidic residues" evidence="4">
    <location>
        <begin position="124"/>
        <end position="135"/>
    </location>
</feature>
<feature type="region of interest" description="Disordered" evidence="4">
    <location>
        <begin position="1"/>
        <end position="46"/>
    </location>
</feature>
<keyword evidence="1 3" id="KW-0863">Zinc-finger</keyword>
<feature type="compositionally biased region" description="Acidic residues" evidence="4">
    <location>
        <begin position="97"/>
        <end position="112"/>
    </location>
</feature>
<proteinExistence type="predicted"/>
<reference evidence="6" key="2">
    <citation type="journal article" date="2023" name="BMC Genomics">
        <title>Pest status, molecular evolution, and epigenetic factors derived from the genome assembly of Frankliniella fusca, a thysanopteran phytovirus vector.</title>
        <authorList>
            <person name="Catto M.A."/>
            <person name="Labadie P.E."/>
            <person name="Jacobson A.L."/>
            <person name="Kennedy G.G."/>
            <person name="Srinivasan R."/>
            <person name="Hunt B.G."/>
        </authorList>
    </citation>
    <scope>NUCLEOTIDE SEQUENCE</scope>
    <source>
        <strain evidence="6">PL_HMW_Pooled</strain>
    </source>
</reference>
<dbReference type="SUPFAM" id="SSF57850">
    <property type="entry name" value="RING/U-box"/>
    <property type="match status" value="1"/>
</dbReference>
<keyword evidence="7" id="KW-1185">Reference proteome</keyword>
<organism evidence="6 7">
    <name type="scientific">Frankliniella fusca</name>
    <dbReference type="NCBI Taxonomy" id="407009"/>
    <lineage>
        <taxon>Eukaryota</taxon>
        <taxon>Metazoa</taxon>
        <taxon>Ecdysozoa</taxon>
        <taxon>Arthropoda</taxon>
        <taxon>Hexapoda</taxon>
        <taxon>Insecta</taxon>
        <taxon>Pterygota</taxon>
        <taxon>Neoptera</taxon>
        <taxon>Paraneoptera</taxon>
        <taxon>Thysanoptera</taxon>
        <taxon>Terebrantia</taxon>
        <taxon>Thripoidea</taxon>
        <taxon>Thripidae</taxon>
        <taxon>Frankliniella</taxon>
    </lineage>
</organism>